<dbReference type="GeneID" id="24920752"/>
<dbReference type="RefSeq" id="XP_012897909.1">
    <property type="nucleotide sequence ID" value="XM_013042455.1"/>
</dbReference>
<dbReference type="AlphaFoldDB" id="D8M722"/>
<dbReference type="OMA" id="SQKMIFA"/>
<dbReference type="FunCoup" id="D8M722">
    <property type="interactions" value="251"/>
</dbReference>
<evidence type="ECO:0000256" key="2">
    <source>
        <dbReference type="ARBA" id="ARBA00022927"/>
    </source>
</evidence>
<evidence type="ECO:0000313" key="5">
    <source>
        <dbReference type="EMBL" id="CBK23861.2"/>
    </source>
</evidence>
<keyword evidence="1" id="KW-0813">Transport</keyword>
<dbReference type="SUPFAM" id="SSF46934">
    <property type="entry name" value="UBA-like"/>
    <property type="match status" value="1"/>
</dbReference>
<sequence>MAEENTAPVVEEPKVEEVPALEAEHEHDHEHEHEHEHEHPSFMPPKPKVGRNEKKARKLLITPDMEEIPNIMRATFKRDEKTYFFVDQPTIYKAKTSDCYIVFGVVKVDNGESNALLNSAVDKFKAPEEPAEEAAEKPAEEAAEKPAEEKKAEEPEEEVDATGVNPNDITFVMEQTGCTRAEAVKALRDNDNDMINAVMALGK</sequence>
<feature type="compositionally biased region" description="Basic and acidic residues" evidence="3">
    <location>
        <begin position="126"/>
        <end position="153"/>
    </location>
</feature>
<protein>
    <recommendedName>
        <fullName evidence="4">NAC-A/B domain-containing protein</fullName>
    </recommendedName>
</protein>
<dbReference type="Pfam" id="PF19026">
    <property type="entry name" value="UBA_HYPK"/>
    <property type="match status" value="1"/>
</dbReference>
<dbReference type="EMBL" id="FN668672">
    <property type="protein sequence ID" value="CBK23861.2"/>
    <property type="molecule type" value="Genomic_DNA"/>
</dbReference>
<dbReference type="InParanoid" id="D8M722"/>
<evidence type="ECO:0000256" key="3">
    <source>
        <dbReference type="SAM" id="MobiDB-lite"/>
    </source>
</evidence>
<dbReference type="Pfam" id="PF01849">
    <property type="entry name" value="NAC"/>
    <property type="match status" value="1"/>
</dbReference>
<dbReference type="GO" id="GO:0015031">
    <property type="term" value="P:protein transport"/>
    <property type="evidence" value="ECO:0007669"/>
    <property type="project" value="UniProtKB-KW"/>
</dbReference>
<feature type="compositionally biased region" description="Basic and acidic residues" evidence="3">
    <location>
        <begin position="11"/>
        <end position="40"/>
    </location>
</feature>
<dbReference type="InterPro" id="IPR016641">
    <property type="entry name" value="EGD2/NACA0like"/>
</dbReference>
<dbReference type="Gene3D" id="1.10.8.10">
    <property type="entry name" value="DNA helicase RuvA subunit, C-terminal domain"/>
    <property type="match status" value="1"/>
</dbReference>
<dbReference type="OrthoDB" id="3169036at2759"/>
<dbReference type="Proteomes" id="UP000008312">
    <property type="component" value="Unassembled WGS sequence"/>
</dbReference>
<dbReference type="PROSITE" id="PS51151">
    <property type="entry name" value="NAC_AB"/>
    <property type="match status" value="1"/>
</dbReference>
<reference evidence="5" key="1">
    <citation type="submission" date="2010-02" db="EMBL/GenBank/DDBJ databases">
        <title>Sequencing and annotation of the Blastocystis hominis genome.</title>
        <authorList>
            <person name="Wincker P."/>
        </authorList>
    </citation>
    <scope>NUCLEOTIDE SEQUENCE</scope>
    <source>
        <strain evidence="5">Singapore isolate B</strain>
    </source>
</reference>
<dbReference type="GO" id="GO:0005854">
    <property type="term" value="C:nascent polypeptide-associated complex"/>
    <property type="evidence" value="ECO:0007669"/>
    <property type="project" value="InterPro"/>
</dbReference>
<dbReference type="SMART" id="SM01407">
    <property type="entry name" value="NAC"/>
    <property type="match status" value="1"/>
</dbReference>
<evidence type="ECO:0000313" key="6">
    <source>
        <dbReference type="Proteomes" id="UP000008312"/>
    </source>
</evidence>
<dbReference type="CDD" id="cd22054">
    <property type="entry name" value="NAC_NACA"/>
    <property type="match status" value="1"/>
</dbReference>
<organism evidence="5">
    <name type="scientific">Blastocystis hominis</name>
    <dbReference type="NCBI Taxonomy" id="12968"/>
    <lineage>
        <taxon>Eukaryota</taxon>
        <taxon>Sar</taxon>
        <taxon>Stramenopiles</taxon>
        <taxon>Bigyra</taxon>
        <taxon>Opalozoa</taxon>
        <taxon>Opalinata</taxon>
        <taxon>Blastocystidae</taxon>
        <taxon>Blastocystis</taxon>
    </lineage>
</organism>
<dbReference type="InterPro" id="IPR009060">
    <property type="entry name" value="UBA-like_sf"/>
</dbReference>
<dbReference type="CDD" id="cd14358">
    <property type="entry name" value="UBA_NAC_euk"/>
    <property type="match status" value="1"/>
</dbReference>
<dbReference type="InterPro" id="IPR044034">
    <property type="entry name" value="NAC-like_UBA"/>
</dbReference>
<proteinExistence type="predicted"/>
<evidence type="ECO:0000259" key="4">
    <source>
        <dbReference type="PROSITE" id="PS51151"/>
    </source>
</evidence>
<dbReference type="PANTHER" id="PTHR21713">
    <property type="entry name" value="NASCENT POLYPEPTIDE ASSOCIATED COMPLEX ALPHA SUBUNIT-RELATED"/>
    <property type="match status" value="1"/>
</dbReference>
<feature type="region of interest" description="Disordered" evidence="3">
    <location>
        <begin position="126"/>
        <end position="168"/>
    </location>
</feature>
<feature type="domain" description="NAC-A/B" evidence="4">
    <location>
        <begin position="50"/>
        <end position="115"/>
    </location>
</feature>
<keyword evidence="6" id="KW-1185">Reference proteome</keyword>
<dbReference type="InterPro" id="IPR038187">
    <property type="entry name" value="NAC_A/B_dom_sf"/>
</dbReference>
<dbReference type="Gene3D" id="2.20.70.30">
    <property type="entry name" value="Nascent polypeptide-associated complex domain"/>
    <property type="match status" value="1"/>
</dbReference>
<keyword evidence="2" id="KW-0653">Protein transport</keyword>
<dbReference type="InterPro" id="IPR002715">
    <property type="entry name" value="Nas_poly-pep-assoc_cplx_dom"/>
</dbReference>
<dbReference type="PIRSF" id="PIRSF015901">
    <property type="entry name" value="NAC_alpha"/>
    <property type="match status" value="1"/>
</dbReference>
<feature type="region of interest" description="Disordered" evidence="3">
    <location>
        <begin position="1"/>
        <end position="52"/>
    </location>
</feature>
<gene>
    <name evidence="5" type="ORF">GSBLH_T00003675001</name>
</gene>
<accession>D8M722</accession>
<evidence type="ECO:0000256" key="1">
    <source>
        <dbReference type="ARBA" id="ARBA00022448"/>
    </source>
</evidence>
<name>D8M722_BLAHO</name>